<proteinExistence type="predicted"/>
<dbReference type="AlphaFoldDB" id="A0A166MVD8"/>
<accession>A0A166MVD8</accession>
<protein>
    <submittedName>
        <fullName evidence="1">Uncharacterized protein</fullName>
    </submittedName>
</protein>
<dbReference type="EMBL" id="KV426894">
    <property type="protein sequence ID" value="KZV78446.1"/>
    <property type="molecule type" value="Genomic_DNA"/>
</dbReference>
<evidence type="ECO:0000313" key="1">
    <source>
        <dbReference type="EMBL" id="KZV78446.1"/>
    </source>
</evidence>
<reference evidence="1 2" key="1">
    <citation type="journal article" date="2016" name="Mol. Biol. Evol.">
        <title>Comparative Genomics of Early-Diverging Mushroom-Forming Fungi Provides Insights into the Origins of Lignocellulose Decay Capabilities.</title>
        <authorList>
            <person name="Nagy L.G."/>
            <person name="Riley R."/>
            <person name="Tritt A."/>
            <person name="Adam C."/>
            <person name="Daum C."/>
            <person name="Floudas D."/>
            <person name="Sun H."/>
            <person name="Yadav J.S."/>
            <person name="Pangilinan J."/>
            <person name="Larsson K.H."/>
            <person name="Matsuura K."/>
            <person name="Barry K."/>
            <person name="Labutti K."/>
            <person name="Kuo R."/>
            <person name="Ohm R.A."/>
            <person name="Bhattacharya S.S."/>
            <person name="Shirouzu T."/>
            <person name="Yoshinaga Y."/>
            <person name="Martin F.M."/>
            <person name="Grigoriev I.V."/>
            <person name="Hibbett D.S."/>
        </authorList>
    </citation>
    <scope>NUCLEOTIDE SEQUENCE [LARGE SCALE GENOMIC DNA]</scope>
    <source>
        <strain evidence="1 2">HHB12029</strain>
    </source>
</reference>
<sequence>MSLDVKFYRDGDSFDWPWPKFELPPRPSPLKRLSSLLKGKHRQLFRISSARDTEP</sequence>
<gene>
    <name evidence="1" type="ORF">EXIGLDRAFT_716655</name>
</gene>
<name>A0A166MVD8_EXIGL</name>
<dbReference type="InParanoid" id="A0A166MVD8"/>
<evidence type="ECO:0000313" key="2">
    <source>
        <dbReference type="Proteomes" id="UP000077266"/>
    </source>
</evidence>
<dbReference type="Proteomes" id="UP000077266">
    <property type="component" value="Unassembled WGS sequence"/>
</dbReference>
<organism evidence="1 2">
    <name type="scientific">Exidia glandulosa HHB12029</name>
    <dbReference type="NCBI Taxonomy" id="1314781"/>
    <lineage>
        <taxon>Eukaryota</taxon>
        <taxon>Fungi</taxon>
        <taxon>Dikarya</taxon>
        <taxon>Basidiomycota</taxon>
        <taxon>Agaricomycotina</taxon>
        <taxon>Agaricomycetes</taxon>
        <taxon>Auriculariales</taxon>
        <taxon>Exidiaceae</taxon>
        <taxon>Exidia</taxon>
    </lineage>
</organism>
<keyword evidence="2" id="KW-1185">Reference proteome</keyword>